<dbReference type="AlphaFoldDB" id="A0A3S1GZ84"/>
<comment type="caution">
    <text evidence="1">The sequence shown here is derived from an EMBL/GenBank/DDBJ whole genome shotgun (WGS) entry which is preliminary data.</text>
</comment>
<name>A0A3S1GZ84_ELYCH</name>
<dbReference type="Proteomes" id="UP000271974">
    <property type="component" value="Unassembled WGS sequence"/>
</dbReference>
<reference evidence="1 2" key="1">
    <citation type="submission" date="2019-01" db="EMBL/GenBank/DDBJ databases">
        <title>A draft genome assembly of the solar-powered sea slug Elysia chlorotica.</title>
        <authorList>
            <person name="Cai H."/>
            <person name="Li Q."/>
            <person name="Fang X."/>
            <person name="Li J."/>
            <person name="Curtis N.E."/>
            <person name="Altenburger A."/>
            <person name="Shibata T."/>
            <person name="Feng M."/>
            <person name="Maeda T."/>
            <person name="Schwartz J.A."/>
            <person name="Shigenobu S."/>
            <person name="Lundholm N."/>
            <person name="Nishiyama T."/>
            <person name="Yang H."/>
            <person name="Hasebe M."/>
            <person name="Li S."/>
            <person name="Pierce S.K."/>
            <person name="Wang J."/>
        </authorList>
    </citation>
    <scope>NUCLEOTIDE SEQUENCE [LARGE SCALE GENOMIC DNA]</scope>
    <source>
        <strain evidence="1">EC2010</strain>
        <tissue evidence="1">Whole organism of an adult</tissue>
    </source>
</reference>
<feature type="non-terminal residue" evidence="1">
    <location>
        <position position="266"/>
    </location>
</feature>
<evidence type="ECO:0000313" key="2">
    <source>
        <dbReference type="Proteomes" id="UP000271974"/>
    </source>
</evidence>
<organism evidence="1 2">
    <name type="scientific">Elysia chlorotica</name>
    <name type="common">Eastern emerald elysia</name>
    <name type="synonym">Sea slug</name>
    <dbReference type="NCBI Taxonomy" id="188477"/>
    <lineage>
        <taxon>Eukaryota</taxon>
        <taxon>Metazoa</taxon>
        <taxon>Spiralia</taxon>
        <taxon>Lophotrochozoa</taxon>
        <taxon>Mollusca</taxon>
        <taxon>Gastropoda</taxon>
        <taxon>Heterobranchia</taxon>
        <taxon>Euthyneura</taxon>
        <taxon>Panpulmonata</taxon>
        <taxon>Sacoglossa</taxon>
        <taxon>Placobranchoidea</taxon>
        <taxon>Plakobranchidae</taxon>
        <taxon>Elysia</taxon>
    </lineage>
</organism>
<protein>
    <submittedName>
        <fullName evidence="1">Uncharacterized protein</fullName>
    </submittedName>
</protein>
<proteinExistence type="predicted"/>
<sequence>MSFRESHMRLKGKEYILEELNANKDHNFFSHIHLRRSSPEFFWIKAKPKSEEFQLIEKPIQQASNYAEVKEFKRMTIGGTKPCLSENLLLCTTRVPYKLWQRHHKFELQSFNPQLSLHNYQYVWRYMKLPLDNMFWRSRLCFSSKRIDIENLIAESGEALVSDHQGEVEIIPKNTLPKGLIMICVDVYKRNSEARTAVACGIIRVISNRDIFGNIRPYHSTYCETGRDIWVTADFSSSGVHENFEYRWEVQRRERSPPSSGGTKKK</sequence>
<keyword evidence="2" id="KW-1185">Reference proteome</keyword>
<accession>A0A3S1GZ84</accession>
<dbReference type="EMBL" id="RQTK01001832">
    <property type="protein sequence ID" value="RUS69105.1"/>
    <property type="molecule type" value="Genomic_DNA"/>
</dbReference>
<evidence type="ECO:0000313" key="1">
    <source>
        <dbReference type="EMBL" id="RUS69105.1"/>
    </source>
</evidence>
<gene>
    <name evidence="1" type="ORF">EGW08_023130</name>
</gene>